<evidence type="ECO:0000313" key="2">
    <source>
        <dbReference type="Proteomes" id="UP000741013"/>
    </source>
</evidence>
<organism evidence="1 2">
    <name type="scientific">Amycolatopsis magusensis</name>
    <dbReference type="NCBI Taxonomy" id="882444"/>
    <lineage>
        <taxon>Bacteria</taxon>
        <taxon>Bacillati</taxon>
        <taxon>Actinomycetota</taxon>
        <taxon>Actinomycetes</taxon>
        <taxon>Pseudonocardiales</taxon>
        <taxon>Pseudonocardiaceae</taxon>
        <taxon>Amycolatopsis</taxon>
    </lineage>
</organism>
<sequence>MLHRRFSGPATSDEVDRQVAVALLDLALEPGEPGHCGELVRHGEVVPFD</sequence>
<keyword evidence="2" id="KW-1185">Reference proteome</keyword>
<reference evidence="1 2" key="1">
    <citation type="submission" date="2021-03" db="EMBL/GenBank/DDBJ databases">
        <title>Sequencing the genomes of 1000 actinobacteria strains.</title>
        <authorList>
            <person name="Klenk H.-P."/>
        </authorList>
    </citation>
    <scope>NUCLEOTIDE SEQUENCE [LARGE SCALE GENOMIC DNA]</scope>
    <source>
        <strain evidence="1 2">DSM 45510</strain>
    </source>
</reference>
<gene>
    <name evidence="1" type="ORF">JOM49_003699</name>
</gene>
<dbReference type="RefSeq" id="WP_209665511.1">
    <property type="nucleotide sequence ID" value="NZ_JAGGMS010000001.1"/>
</dbReference>
<comment type="caution">
    <text evidence="1">The sequence shown here is derived from an EMBL/GenBank/DDBJ whole genome shotgun (WGS) entry which is preliminary data.</text>
</comment>
<proteinExistence type="predicted"/>
<accession>A0ABS4PS90</accession>
<protein>
    <submittedName>
        <fullName evidence="1">Uncharacterized protein</fullName>
    </submittedName>
</protein>
<dbReference type="EMBL" id="JAGGMS010000001">
    <property type="protein sequence ID" value="MBP2182173.1"/>
    <property type="molecule type" value="Genomic_DNA"/>
</dbReference>
<evidence type="ECO:0000313" key="1">
    <source>
        <dbReference type="EMBL" id="MBP2182173.1"/>
    </source>
</evidence>
<name>A0ABS4PS90_9PSEU</name>
<dbReference type="Proteomes" id="UP000741013">
    <property type="component" value="Unassembled WGS sequence"/>
</dbReference>